<evidence type="ECO:0000313" key="8">
    <source>
        <dbReference type="Proteomes" id="UP000005632"/>
    </source>
</evidence>
<dbReference type="EMBL" id="CP003155">
    <property type="protein sequence ID" value="AEV29453.1"/>
    <property type="molecule type" value="Genomic_DNA"/>
</dbReference>
<feature type="transmembrane region" description="Helical" evidence="6">
    <location>
        <begin position="12"/>
        <end position="35"/>
    </location>
</feature>
<evidence type="ECO:0000256" key="5">
    <source>
        <dbReference type="ARBA" id="ARBA00023136"/>
    </source>
</evidence>
<dbReference type="GO" id="GO:0005886">
    <property type="term" value="C:plasma membrane"/>
    <property type="evidence" value="ECO:0007669"/>
    <property type="project" value="UniProtKB-SubCell"/>
</dbReference>
<protein>
    <submittedName>
        <fullName evidence="7">Membrane protein involved in the export of O-antigen and teichoic acid</fullName>
    </submittedName>
</protein>
<feature type="transmembrane region" description="Helical" evidence="6">
    <location>
        <begin position="308"/>
        <end position="327"/>
    </location>
</feature>
<feature type="transmembrane region" description="Helical" evidence="6">
    <location>
        <begin position="181"/>
        <end position="200"/>
    </location>
</feature>
<feature type="transmembrane region" description="Helical" evidence="6">
    <location>
        <begin position="47"/>
        <end position="66"/>
    </location>
</feature>
<reference evidence="7 8" key="1">
    <citation type="submission" date="2011-11" db="EMBL/GenBank/DDBJ databases">
        <title>Complete sequence of Spirochaeta sp. grapes.</title>
        <authorList>
            <consortium name="US DOE Joint Genome Institute"/>
            <person name="Lucas S."/>
            <person name="Han J."/>
            <person name="Lapidus A."/>
            <person name="Cheng J.-F."/>
            <person name="Goodwin L."/>
            <person name="Pitluck S."/>
            <person name="Peters L."/>
            <person name="Ovchinnikova G."/>
            <person name="Munk A.C."/>
            <person name="Detter J.C."/>
            <person name="Han C."/>
            <person name="Tapia R."/>
            <person name="Land M."/>
            <person name="Hauser L."/>
            <person name="Kyrpides N."/>
            <person name="Ivanova N."/>
            <person name="Pagani I."/>
            <person name="Ritalahtilisa K."/>
            <person name="Loeffler F."/>
            <person name="Woyke T."/>
        </authorList>
    </citation>
    <scope>NUCLEOTIDE SEQUENCE [LARGE SCALE GENOMIC DNA]</scope>
    <source>
        <strain evidence="8">ATCC BAA-1885 / DSM 22778 / Grapes</strain>
    </source>
</reference>
<organism evidence="7 8">
    <name type="scientific">Sphaerochaeta pleomorpha (strain ATCC BAA-1885 / DSM 22778 / Grapes)</name>
    <dbReference type="NCBI Taxonomy" id="158190"/>
    <lineage>
        <taxon>Bacteria</taxon>
        <taxon>Pseudomonadati</taxon>
        <taxon>Spirochaetota</taxon>
        <taxon>Spirochaetia</taxon>
        <taxon>Spirochaetales</taxon>
        <taxon>Sphaerochaetaceae</taxon>
        <taxon>Sphaerochaeta</taxon>
    </lineage>
</organism>
<feature type="transmembrane region" description="Helical" evidence="6">
    <location>
        <begin position="87"/>
        <end position="108"/>
    </location>
</feature>
<keyword evidence="2" id="KW-1003">Cell membrane</keyword>
<dbReference type="KEGG" id="sgp:SpiGrapes_1647"/>
<dbReference type="AlphaFoldDB" id="G8QWF5"/>
<evidence type="ECO:0000256" key="3">
    <source>
        <dbReference type="ARBA" id="ARBA00022692"/>
    </source>
</evidence>
<dbReference type="PANTHER" id="PTHR30250">
    <property type="entry name" value="PST FAMILY PREDICTED COLANIC ACID TRANSPORTER"/>
    <property type="match status" value="1"/>
</dbReference>
<dbReference type="PANTHER" id="PTHR30250:SF11">
    <property type="entry name" value="O-ANTIGEN TRANSPORTER-RELATED"/>
    <property type="match status" value="1"/>
</dbReference>
<feature type="transmembrane region" description="Helical" evidence="6">
    <location>
        <begin position="114"/>
        <end position="133"/>
    </location>
</feature>
<dbReference type="InterPro" id="IPR050833">
    <property type="entry name" value="Poly_Biosynth_Transport"/>
</dbReference>
<accession>G8QWF5</accession>
<dbReference type="HOGENOM" id="CLU_037830_0_0_12"/>
<evidence type="ECO:0000313" key="7">
    <source>
        <dbReference type="EMBL" id="AEV29453.1"/>
    </source>
</evidence>
<keyword evidence="8" id="KW-1185">Reference proteome</keyword>
<name>G8QWF5_SPHPG</name>
<keyword evidence="4 6" id="KW-1133">Transmembrane helix</keyword>
<keyword evidence="3 6" id="KW-0812">Transmembrane</keyword>
<feature type="transmembrane region" description="Helical" evidence="6">
    <location>
        <begin position="375"/>
        <end position="395"/>
    </location>
</feature>
<dbReference type="OrthoDB" id="109075at2"/>
<dbReference type="Proteomes" id="UP000005632">
    <property type="component" value="Chromosome"/>
</dbReference>
<dbReference type="RefSeq" id="WP_014270298.1">
    <property type="nucleotide sequence ID" value="NC_016633.1"/>
</dbReference>
<evidence type="ECO:0000256" key="1">
    <source>
        <dbReference type="ARBA" id="ARBA00004651"/>
    </source>
</evidence>
<proteinExistence type="predicted"/>
<feature type="transmembrane region" description="Helical" evidence="6">
    <location>
        <begin position="232"/>
        <end position="251"/>
    </location>
</feature>
<evidence type="ECO:0000256" key="4">
    <source>
        <dbReference type="ARBA" id="ARBA00022989"/>
    </source>
</evidence>
<gene>
    <name evidence="7" type="ordered locus">SpiGrapes_1647</name>
</gene>
<comment type="subcellular location">
    <subcellularLocation>
        <location evidence="1">Cell membrane</location>
        <topology evidence="1">Multi-pass membrane protein</topology>
    </subcellularLocation>
</comment>
<evidence type="ECO:0000256" key="6">
    <source>
        <dbReference type="SAM" id="Phobius"/>
    </source>
</evidence>
<feature type="transmembrane region" description="Helical" evidence="6">
    <location>
        <begin position="401"/>
        <end position="425"/>
    </location>
</feature>
<feature type="transmembrane region" description="Helical" evidence="6">
    <location>
        <begin position="154"/>
        <end position="175"/>
    </location>
</feature>
<feature type="transmembrane region" description="Helical" evidence="6">
    <location>
        <begin position="347"/>
        <end position="368"/>
    </location>
</feature>
<dbReference type="eggNOG" id="COG2244">
    <property type="taxonomic scope" value="Bacteria"/>
</dbReference>
<evidence type="ECO:0000256" key="2">
    <source>
        <dbReference type="ARBA" id="ARBA00022475"/>
    </source>
</evidence>
<sequence length="436" mass="49075">MRKIKAKLQSSKYFQALAILTSGSLIGAFIIALQQILQTRIFSANDIGIFTFLLAIPMMFIGVMSLRYDIVIVTEKEERQVFALIKLSTVLVISLGVVITVFYVFYIALSNPKYFEYLYVTPFVFLILVGYGLNNICNSYNTRCKEYKLISSMYILRTFIQNCGVLLLGLLLVKLAGFKELSILVMFVPYGVSLFTGLILQSKSLMNHKDELKSITIIEMFEIAKRHKRQPFLSTPALFVNSFSFSIVPIILEQLFSTEVLGYYSVSDRVLGIPILLVAGNVAKVFVERASSEYNVTGKYINAYKQSVMFLVPISIAMFFGMFFLAPSICEILFGKGWGISGEYIRILAPMFSFRLVATALSQGLVVCNKQKTELIFNMMLAIASFGSGIVTWAFQGDIIVFLMLLCITRTCCYIFLTLIVFHYAKGNISNVKDNI</sequence>
<keyword evidence="5 6" id="KW-0472">Membrane</keyword>
<feature type="transmembrane region" description="Helical" evidence="6">
    <location>
        <begin position="271"/>
        <end position="287"/>
    </location>
</feature>
<dbReference type="STRING" id="158190.SpiGrapes_1647"/>
<dbReference type="Pfam" id="PF13440">
    <property type="entry name" value="Polysacc_synt_3"/>
    <property type="match status" value="1"/>
</dbReference>